<protein>
    <recommendedName>
        <fullName evidence="3">Altered inheritance of mitochondria protein 9, mitochondrial</fullName>
    </recommendedName>
    <alternativeName>
        <fullName evidence="6">Found in mitochondrial proteome protein 29</fullName>
    </alternativeName>
</protein>
<dbReference type="PANTHER" id="PTHR36091:SF1">
    <property type="entry name" value="ALTERED INHERITANCE OF MITOCHONDRIA PROTEIN 9, MITOCHONDRIAL"/>
    <property type="match status" value="1"/>
</dbReference>
<evidence type="ECO:0000313" key="8">
    <source>
        <dbReference type="EMBL" id="KAJ5155193.1"/>
    </source>
</evidence>
<dbReference type="GO" id="GO:0016301">
    <property type="term" value="F:kinase activity"/>
    <property type="evidence" value="ECO:0007669"/>
    <property type="project" value="UniProtKB-KW"/>
</dbReference>
<sequence>MRQHIQFIASCLFRQSGRAFILPQCRRSFATGTSTAPAWRSGIDPHNYTGGRWIRNNKIEQELRRIQFDVDALCARVLAVSGAQSITHCEKDESGVNRVLTFTLDDGQRVEARLPFKIAGPERLTTASEVATVQFLQKKTTIPIPHILEWSDDATNQIGSEYIIARSPTGTSLLEKWPSMTAEEQAKCINALFQKLKDMVDFDFPAYGSIYFSNQSVPSSATLQPVDEEFSIGPHCGEMWWDCGARKHFNHHGNANHGPWPDMLAYSNALIETGLARIPATDTLEPETREKPFFQGSVKTHVDLLESSRKLLHTLIQDPKITATSSPTLFHPAFHQRNIFVADEDPTEITAVTNWQSAAVNPVFAYVKPFADFAYPPASAPPINRAIPDESADTEKDTQADSQTQGKNTRGLHAETYTILVMTAAKGLLPKLLALYQTADTIYRPFQHTHESWDRGAPYLRQELIEFKDGWAALELQGGIFAAQIGVSLRAMVGVSAEGWAASDDPAEWSEKEKMLTAYYLDGMDNFREPRLMDPEAGIYVSQRDFKAMWPFDIPA</sequence>
<evidence type="ECO:0000256" key="3">
    <source>
        <dbReference type="ARBA" id="ARBA00016197"/>
    </source>
</evidence>
<dbReference type="OrthoDB" id="2831558at2759"/>
<accession>A0A9W9HRB5</accession>
<organism evidence="8 9">
    <name type="scientific">Penicillium capsulatum</name>
    <dbReference type="NCBI Taxonomy" id="69766"/>
    <lineage>
        <taxon>Eukaryota</taxon>
        <taxon>Fungi</taxon>
        <taxon>Dikarya</taxon>
        <taxon>Ascomycota</taxon>
        <taxon>Pezizomycotina</taxon>
        <taxon>Eurotiomycetes</taxon>
        <taxon>Eurotiomycetidae</taxon>
        <taxon>Eurotiales</taxon>
        <taxon>Aspergillaceae</taxon>
        <taxon>Penicillium</taxon>
    </lineage>
</organism>
<dbReference type="GO" id="GO:0005739">
    <property type="term" value="C:mitochondrion"/>
    <property type="evidence" value="ECO:0007669"/>
    <property type="project" value="UniProtKB-SubCell"/>
</dbReference>
<feature type="region of interest" description="Disordered" evidence="7">
    <location>
        <begin position="381"/>
        <end position="409"/>
    </location>
</feature>
<evidence type="ECO:0000256" key="5">
    <source>
        <dbReference type="ARBA" id="ARBA00023128"/>
    </source>
</evidence>
<comment type="caution">
    <text evidence="8">The sequence shown here is derived from an EMBL/GenBank/DDBJ whole genome shotgun (WGS) entry which is preliminary data.</text>
</comment>
<evidence type="ECO:0000313" key="9">
    <source>
        <dbReference type="Proteomes" id="UP001146351"/>
    </source>
</evidence>
<keyword evidence="5" id="KW-0496">Mitochondrion</keyword>
<evidence type="ECO:0000256" key="2">
    <source>
        <dbReference type="ARBA" id="ARBA00005543"/>
    </source>
</evidence>
<reference evidence="8" key="2">
    <citation type="journal article" date="2023" name="IMA Fungus">
        <title>Comparative genomic study of the Penicillium genus elucidates a diverse pangenome and 15 lateral gene transfer events.</title>
        <authorList>
            <person name="Petersen C."/>
            <person name="Sorensen T."/>
            <person name="Nielsen M.R."/>
            <person name="Sondergaard T.E."/>
            <person name="Sorensen J.L."/>
            <person name="Fitzpatrick D.A."/>
            <person name="Frisvad J.C."/>
            <person name="Nielsen K.L."/>
        </authorList>
    </citation>
    <scope>NUCLEOTIDE SEQUENCE</scope>
    <source>
        <strain evidence="8">IBT 21917</strain>
    </source>
</reference>
<comment type="similarity">
    <text evidence="2">Belongs to the AIM9 family.</text>
</comment>
<reference evidence="8" key="1">
    <citation type="submission" date="2022-11" db="EMBL/GenBank/DDBJ databases">
        <authorList>
            <person name="Petersen C."/>
        </authorList>
    </citation>
    <scope>NUCLEOTIDE SEQUENCE</scope>
    <source>
        <strain evidence="8">IBT 21917</strain>
    </source>
</reference>
<comment type="subcellular location">
    <subcellularLocation>
        <location evidence="1">Mitochondrion</location>
    </subcellularLocation>
</comment>
<dbReference type="InterPro" id="IPR051035">
    <property type="entry name" value="Mito_inheritance_9"/>
</dbReference>
<dbReference type="Proteomes" id="UP001146351">
    <property type="component" value="Unassembled WGS sequence"/>
</dbReference>
<keyword evidence="8" id="KW-0808">Transferase</keyword>
<keyword evidence="8" id="KW-0418">Kinase</keyword>
<proteinExistence type="inferred from homology"/>
<keyword evidence="9" id="KW-1185">Reference proteome</keyword>
<name>A0A9W9HRB5_9EURO</name>
<dbReference type="PANTHER" id="PTHR36091">
    <property type="entry name" value="ALTERED INHERITANCE OF MITOCHONDRIA PROTEIN 9, MITOCHONDRIAL"/>
    <property type="match status" value="1"/>
</dbReference>
<evidence type="ECO:0000256" key="6">
    <source>
        <dbReference type="ARBA" id="ARBA00031849"/>
    </source>
</evidence>
<evidence type="ECO:0000256" key="4">
    <source>
        <dbReference type="ARBA" id="ARBA00022946"/>
    </source>
</evidence>
<evidence type="ECO:0000256" key="1">
    <source>
        <dbReference type="ARBA" id="ARBA00004173"/>
    </source>
</evidence>
<dbReference type="AlphaFoldDB" id="A0A9W9HRB5"/>
<evidence type="ECO:0000256" key="7">
    <source>
        <dbReference type="SAM" id="MobiDB-lite"/>
    </source>
</evidence>
<dbReference type="SUPFAM" id="SSF56112">
    <property type="entry name" value="Protein kinase-like (PK-like)"/>
    <property type="match status" value="1"/>
</dbReference>
<gene>
    <name evidence="8" type="ORF">N7492_007996</name>
</gene>
<keyword evidence="4" id="KW-0809">Transit peptide</keyword>
<dbReference type="EMBL" id="JAPQKO010000006">
    <property type="protein sequence ID" value="KAJ5155193.1"/>
    <property type="molecule type" value="Genomic_DNA"/>
</dbReference>
<dbReference type="InterPro" id="IPR011009">
    <property type="entry name" value="Kinase-like_dom_sf"/>
</dbReference>